<proteinExistence type="predicted"/>
<dbReference type="Pfam" id="PF08735">
    <property type="entry name" value="DUF1786"/>
    <property type="match status" value="1"/>
</dbReference>
<name>A0A811TBZ2_9EURY</name>
<dbReference type="EMBL" id="CAJHIP010000008">
    <property type="protein sequence ID" value="CAD6492285.1"/>
    <property type="molecule type" value="Genomic_DNA"/>
</dbReference>
<comment type="caution">
    <text evidence="1">The sequence shown here is derived from an EMBL/GenBank/DDBJ whole genome shotgun (WGS) entry which is preliminary data.</text>
</comment>
<evidence type="ECO:0008006" key="3">
    <source>
        <dbReference type="Google" id="ProtNLM"/>
    </source>
</evidence>
<dbReference type="InterPro" id="IPR014846">
    <property type="entry name" value="DUF1786_pyruvate_format-lyase"/>
</dbReference>
<dbReference type="Proteomes" id="UP000603056">
    <property type="component" value="Unassembled WGS sequence"/>
</dbReference>
<dbReference type="AlphaFoldDB" id="A0A811TBZ2"/>
<dbReference type="PIRSF" id="PIRSF029129">
    <property type="entry name" value="DUF1786_pyruvate_format-lyase"/>
    <property type="match status" value="1"/>
</dbReference>
<accession>A0A811TBZ2</accession>
<reference evidence="1" key="1">
    <citation type="submission" date="2020-10" db="EMBL/GenBank/DDBJ databases">
        <authorList>
            <person name="Hahn C.J."/>
            <person name="Laso-Perez R."/>
            <person name="Vulcano F."/>
            <person name="Vaziourakis K.-M."/>
            <person name="Stokke R."/>
            <person name="Steen I.H."/>
            <person name="Teske A."/>
            <person name="Boetius A."/>
            <person name="Liebeke M."/>
            <person name="Amann R."/>
            <person name="Knittel K."/>
        </authorList>
    </citation>
    <scope>NUCLEOTIDE SEQUENCE</scope>
    <source>
        <strain evidence="1">Gfbio:e3339647-f889-4370-9287-4fb5cb688e4c:AG394J04_GoMArc1</strain>
    </source>
</reference>
<evidence type="ECO:0000313" key="2">
    <source>
        <dbReference type="Proteomes" id="UP000603056"/>
    </source>
</evidence>
<protein>
    <recommendedName>
        <fullName evidence="3">Pyruvate formate lyase-activating protein</fullName>
    </recommendedName>
</protein>
<sequence length="348" mass="38237">MKILAIDIGLGTEDILLYDSEKKIENCYKMVLPSPTQYFAQKVKAISEKNKNLILTGCVMGGGRVNMAVRKHLKGGGHVYATPEAALTLKDNLEVVAEMGVELIKEADEVKGEVIKLSDINIEQLNALFSLYGINLPENIAVAVQDHGFAPHISNRIRRFEIFEKILKRGGHFEDFCYIKPPADLNRMQAVAQTITSSGAKPFVMDTGAAAICGALLDPRAEQPAIQINAGNAHTLVSVVKKGCIVALFEHHTAKLTASKIDDYARRLSEGKLEFEEVFDDGGHGCYIHEAVGFKNIKTILVTGPNREIMKNSKLPVMFAVPFGDMMLSGCFGLVDTWMLKHSGRHLE</sequence>
<evidence type="ECO:0000313" key="1">
    <source>
        <dbReference type="EMBL" id="CAD6492285.1"/>
    </source>
</evidence>
<gene>
    <name evidence="1" type="ORF">FFODKBPE_00296</name>
</gene>
<organism evidence="1 2">
    <name type="scientific">Candidatus Argoarchaeum ethanivorans</name>
    <dbReference type="NCBI Taxonomy" id="2608793"/>
    <lineage>
        <taxon>Archaea</taxon>
        <taxon>Methanobacteriati</taxon>
        <taxon>Methanobacteriota</taxon>
        <taxon>Stenosarchaea group</taxon>
        <taxon>Methanomicrobia</taxon>
        <taxon>Methanosarcinales</taxon>
        <taxon>Methanosarcinales incertae sedis</taxon>
        <taxon>GOM Arc I cluster</taxon>
        <taxon>Candidatus Argoarchaeum</taxon>
    </lineage>
</organism>